<dbReference type="EMBL" id="BPLR01019940">
    <property type="protein sequence ID" value="GIX73332.1"/>
    <property type="molecule type" value="Genomic_DNA"/>
</dbReference>
<comment type="caution">
    <text evidence="2">The sequence shown here is derived from an EMBL/GenBank/DDBJ whole genome shotgun (WGS) entry which is preliminary data.</text>
</comment>
<keyword evidence="3" id="KW-1185">Reference proteome</keyword>
<dbReference type="AlphaFoldDB" id="A0AAV4MP83"/>
<evidence type="ECO:0000313" key="3">
    <source>
        <dbReference type="Proteomes" id="UP001054945"/>
    </source>
</evidence>
<protein>
    <submittedName>
        <fullName evidence="2">Uncharacterized protein</fullName>
    </submittedName>
</protein>
<dbReference type="Proteomes" id="UP001054945">
    <property type="component" value="Unassembled WGS sequence"/>
</dbReference>
<evidence type="ECO:0000256" key="1">
    <source>
        <dbReference type="SAM" id="MobiDB-lite"/>
    </source>
</evidence>
<sequence length="234" mass="27076">MWMQLNRFSVIYATNRKANQNSPCTVKSIQRNGGYHHLMPTFIICKFPLSELFWHIVMWIQLAQCQGHSLKYLWVEESILNRLGWPSKSTHHKFSCYDFMVDYDDAEALGPIYHQRTPTRNVLHQQNQQKAKAEVKHVRSLIRDEVSEELNKRIPLLWEWNSVILCSTVPDINLPSKSTHAQFLASGESTRSRSGGETFSDHSGEVPEELNKRIPLLWERNSVILCSTGPDSLK</sequence>
<feature type="compositionally biased region" description="Low complexity" evidence="1">
    <location>
        <begin position="186"/>
        <end position="198"/>
    </location>
</feature>
<proteinExistence type="predicted"/>
<name>A0AAV4MP83_CAEEX</name>
<feature type="region of interest" description="Disordered" evidence="1">
    <location>
        <begin position="185"/>
        <end position="207"/>
    </location>
</feature>
<gene>
    <name evidence="2" type="ORF">CEXT_711851</name>
</gene>
<accession>A0AAV4MP83</accession>
<organism evidence="2 3">
    <name type="scientific">Caerostris extrusa</name>
    <name type="common">Bark spider</name>
    <name type="synonym">Caerostris bankana</name>
    <dbReference type="NCBI Taxonomy" id="172846"/>
    <lineage>
        <taxon>Eukaryota</taxon>
        <taxon>Metazoa</taxon>
        <taxon>Ecdysozoa</taxon>
        <taxon>Arthropoda</taxon>
        <taxon>Chelicerata</taxon>
        <taxon>Arachnida</taxon>
        <taxon>Araneae</taxon>
        <taxon>Araneomorphae</taxon>
        <taxon>Entelegynae</taxon>
        <taxon>Araneoidea</taxon>
        <taxon>Araneidae</taxon>
        <taxon>Caerostris</taxon>
    </lineage>
</organism>
<evidence type="ECO:0000313" key="2">
    <source>
        <dbReference type="EMBL" id="GIX73332.1"/>
    </source>
</evidence>
<reference evidence="2 3" key="1">
    <citation type="submission" date="2021-06" db="EMBL/GenBank/DDBJ databases">
        <title>Caerostris extrusa draft genome.</title>
        <authorList>
            <person name="Kono N."/>
            <person name="Arakawa K."/>
        </authorList>
    </citation>
    <scope>NUCLEOTIDE SEQUENCE [LARGE SCALE GENOMIC DNA]</scope>
</reference>